<evidence type="ECO:0000313" key="2">
    <source>
        <dbReference type="Proteomes" id="UP000645676"/>
    </source>
</evidence>
<evidence type="ECO:0008006" key="3">
    <source>
        <dbReference type="Google" id="ProtNLM"/>
    </source>
</evidence>
<dbReference type="RefSeq" id="WP_064496449.1">
    <property type="nucleotide sequence ID" value="NC_000909.1"/>
</dbReference>
<evidence type="ECO:0000313" key="1">
    <source>
        <dbReference type="EMBL" id="HII60111.1"/>
    </source>
</evidence>
<dbReference type="AlphaFoldDB" id="A0A832WLM8"/>
<proteinExistence type="predicted"/>
<reference evidence="1" key="1">
    <citation type="journal article" date="2020" name="bioRxiv">
        <title>A rank-normalized archaeal taxonomy based on genome phylogeny resolves widespread incomplete and uneven classifications.</title>
        <authorList>
            <person name="Rinke C."/>
            <person name="Chuvochina M."/>
            <person name="Mussig A.J."/>
            <person name="Chaumeil P.-A."/>
            <person name="Waite D.W."/>
            <person name="Whitman W.B."/>
            <person name="Parks D.H."/>
            <person name="Hugenholtz P."/>
        </authorList>
    </citation>
    <scope>NUCLEOTIDE SEQUENCE</scope>
    <source>
        <strain evidence="1">UBA8849</strain>
    </source>
</reference>
<gene>
    <name evidence="1" type="ORF">HA335_06055</name>
</gene>
<accession>A0A832WLM8</accession>
<organism evidence="1 2">
    <name type="scientific">Methanocaldococcus jannaschii</name>
    <dbReference type="NCBI Taxonomy" id="2190"/>
    <lineage>
        <taxon>Archaea</taxon>
        <taxon>Methanobacteriati</taxon>
        <taxon>Methanobacteriota</taxon>
        <taxon>Methanomada group</taxon>
        <taxon>Methanococci</taxon>
        <taxon>Methanococcales</taxon>
        <taxon>Methanocaldococcaceae</taxon>
        <taxon>Methanocaldococcus</taxon>
    </lineage>
</organism>
<name>A0A832WLM8_9EURY</name>
<protein>
    <recommendedName>
        <fullName evidence="3">Lipoprotein</fullName>
    </recommendedName>
</protein>
<dbReference type="Proteomes" id="UP000645676">
    <property type="component" value="Unassembled WGS sequence"/>
</dbReference>
<dbReference type="EMBL" id="DUJR01000033">
    <property type="protein sequence ID" value="HII60111.1"/>
    <property type="molecule type" value="Genomic_DNA"/>
</dbReference>
<sequence>MKKVSIIVLFILSLILTISICGCFENEKEEVNKPNMTVIEKENIKVQNNKPIENLKEESCKLNITNDENRTNNITKTTKKYDFSKPVDMDKMFLNLPYNEETDFDDKIIKKYKNITFVVSRKPIDLSYAYIYNEVKEYPERDIFGNYIYYEFIPKNANLSISYCYYRKVGNYYIIMQTYEKSRKANDLWMNWTKYVFSLFEE</sequence>
<dbReference type="PROSITE" id="PS51257">
    <property type="entry name" value="PROKAR_LIPOPROTEIN"/>
    <property type="match status" value="1"/>
</dbReference>
<comment type="caution">
    <text evidence="1">The sequence shown here is derived from an EMBL/GenBank/DDBJ whole genome shotgun (WGS) entry which is preliminary data.</text>
</comment>